<comment type="caution">
    <text evidence="5">The sequence shown here is derived from an EMBL/GenBank/DDBJ whole genome shotgun (WGS) entry which is preliminary data.</text>
</comment>
<dbReference type="InterPro" id="IPR050640">
    <property type="entry name" value="Bact_2-comp_sensor_kinase"/>
</dbReference>
<dbReference type="Pfam" id="PF06580">
    <property type="entry name" value="His_kinase"/>
    <property type="match status" value="1"/>
</dbReference>
<organism evidence="5 6">
    <name type="scientific">Emticicia soli</name>
    <dbReference type="NCBI Taxonomy" id="2027878"/>
    <lineage>
        <taxon>Bacteria</taxon>
        <taxon>Pseudomonadati</taxon>
        <taxon>Bacteroidota</taxon>
        <taxon>Cytophagia</taxon>
        <taxon>Cytophagales</taxon>
        <taxon>Leadbetterellaceae</taxon>
        <taxon>Emticicia</taxon>
    </lineage>
</organism>
<dbReference type="Pfam" id="PF07695">
    <property type="entry name" value="7TMR-DISM_7TM"/>
    <property type="match status" value="1"/>
</dbReference>
<feature type="transmembrane region" description="Helical" evidence="1">
    <location>
        <begin position="262"/>
        <end position="282"/>
    </location>
</feature>
<dbReference type="GO" id="GO:0016301">
    <property type="term" value="F:kinase activity"/>
    <property type="evidence" value="ECO:0007669"/>
    <property type="project" value="UniProtKB-KW"/>
</dbReference>
<dbReference type="RefSeq" id="WP_340235144.1">
    <property type="nucleotide sequence ID" value="NZ_JBBEWC010000003.1"/>
</dbReference>
<keyword evidence="5" id="KW-0808">Transferase</keyword>
<dbReference type="InterPro" id="IPR011623">
    <property type="entry name" value="7TMR_DISM_rcpt_extracell_dom1"/>
</dbReference>
<protein>
    <submittedName>
        <fullName evidence="5">Histidine kinase</fullName>
    </submittedName>
</protein>
<evidence type="ECO:0000259" key="2">
    <source>
        <dbReference type="Pfam" id="PF06580"/>
    </source>
</evidence>
<keyword evidence="6" id="KW-1185">Reference proteome</keyword>
<dbReference type="InterPro" id="IPR010559">
    <property type="entry name" value="Sig_transdc_His_kin_internal"/>
</dbReference>
<dbReference type="PANTHER" id="PTHR34220:SF7">
    <property type="entry name" value="SENSOR HISTIDINE KINASE YPDA"/>
    <property type="match status" value="1"/>
</dbReference>
<feature type="transmembrane region" description="Helical" evidence="1">
    <location>
        <begin position="220"/>
        <end position="238"/>
    </location>
</feature>
<keyword evidence="1" id="KW-1133">Transmembrane helix</keyword>
<feature type="domain" description="Signal transduction histidine kinase internal region" evidence="2">
    <location>
        <begin position="427"/>
        <end position="506"/>
    </location>
</feature>
<dbReference type="Gene3D" id="2.60.40.2380">
    <property type="match status" value="1"/>
</dbReference>
<keyword evidence="1" id="KW-0812">Transmembrane</keyword>
<feature type="transmembrane region" description="Helical" evidence="1">
    <location>
        <begin position="294"/>
        <end position="314"/>
    </location>
</feature>
<evidence type="ECO:0000313" key="5">
    <source>
        <dbReference type="EMBL" id="MFD2520853.1"/>
    </source>
</evidence>
<feature type="transmembrane region" description="Helical" evidence="1">
    <location>
        <begin position="388"/>
        <end position="407"/>
    </location>
</feature>
<name>A0ABW5J500_9BACT</name>
<dbReference type="PANTHER" id="PTHR34220">
    <property type="entry name" value="SENSOR HISTIDINE KINASE YPDA"/>
    <property type="match status" value="1"/>
</dbReference>
<feature type="transmembrane region" description="Helical" evidence="1">
    <location>
        <begin position="189"/>
        <end position="213"/>
    </location>
</feature>
<dbReference type="SUPFAM" id="SSF55874">
    <property type="entry name" value="ATPase domain of HSP90 chaperone/DNA topoisomerase II/histidine kinase"/>
    <property type="match status" value="1"/>
</dbReference>
<proteinExistence type="predicted"/>
<dbReference type="Gene3D" id="3.30.565.10">
    <property type="entry name" value="Histidine kinase-like ATPase, C-terminal domain"/>
    <property type="match status" value="1"/>
</dbReference>
<accession>A0ABW5J500</accession>
<dbReference type="EMBL" id="JBHULC010000008">
    <property type="protein sequence ID" value="MFD2520853.1"/>
    <property type="molecule type" value="Genomic_DNA"/>
</dbReference>
<evidence type="ECO:0000313" key="6">
    <source>
        <dbReference type="Proteomes" id="UP001597510"/>
    </source>
</evidence>
<dbReference type="InterPro" id="IPR011622">
    <property type="entry name" value="7TMR_DISM_rcpt_extracell_dom2"/>
</dbReference>
<dbReference type="Pfam" id="PF07696">
    <property type="entry name" value="7TMR-DISMED2"/>
    <property type="match status" value="1"/>
</dbReference>
<dbReference type="InterPro" id="IPR036890">
    <property type="entry name" value="HATPase_C_sf"/>
</dbReference>
<evidence type="ECO:0000256" key="1">
    <source>
        <dbReference type="SAM" id="Phobius"/>
    </source>
</evidence>
<feature type="transmembrane region" description="Helical" evidence="1">
    <location>
        <begin position="348"/>
        <end position="368"/>
    </location>
</feature>
<feature type="domain" description="7TM-DISM receptor extracellular" evidence="4">
    <location>
        <begin position="39"/>
        <end position="158"/>
    </location>
</feature>
<reference evidence="6" key="1">
    <citation type="journal article" date="2019" name="Int. J. Syst. Evol. Microbiol.">
        <title>The Global Catalogue of Microorganisms (GCM) 10K type strain sequencing project: providing services to taxonomists for standard genome sequencing and annotation.</title>
        <authorList>
            <consortium name="The Broad Institute Genomics Platform"/>
            <consortium name="The Broad Institute Genome Sequencing Center for Infectious Disease"/>
            <person name="Wu L."/>
            <person name="Ma J."/>
        </authorList>
    </citation>
    <scope>NUCLEOTIDE SEQUENCE [LARGE SCALE GENOMIC DNA]</scope>
    <source>
        <strain evidence="6">KCTC 52344</strain>
    </source>
</reference>
<keyword evidence="5" id="KW-0418">Kinase</keyword>
<keyword evidence="1" id="KW-0472">Membrane</keyword>
<dbReference type="Proteomes" id="UP001597510">
    <property type="component" value="Unassembled WGS sequence"/>
</dbReference>
<sequence length="632" mass="73682">MKKTILLFIFCNIYQSLSAQKVINIDSSFYKKELLSLTEHTAFFLDSTHNLSIEAIREKEFQALSYLPEFDHFSRYAADIWLRFRLKNTSGDTLKGLFSAGGSFYTTLYVTHNSKIMKVADASRLMPDSRRPFRYDGAYIPIVIPSQATYTYYVRINQFSLKKVTIQPSLVTYKQEALNKEKTLYNDRFAMVINYSLIAILLFLGVFTLLQYVLNRQQYILYYSLYLFAMSAFAIWGFEHSPFVSYGIKYLPFFLTSLRQNFYVLVAQLFYFLFISHFLLYTHSHKFITQTIRFLLKSIGVLIVLELLLTIVLHQYDLEIYLSIFTQVYLSVFGCLVLFYLYQIKTQLAFYIKIGSTFLLLGGIFGFISSWLQWIPQSSDLLEHYPNVFFNSCILLEILFFSMGLVYKSVEVINQKNDLEQAVSVSELNILRLQINPHFLFNSLNSIKSYIIKNKIDEAADYLTDFSTLIRSILQKSREQVVTLHEELTTAQLYVKLEQLRFQKKFDFVFELSSDIDTKNIMIPALLLQPYIENAIKHGLANKPTKGILQLVVNDLDQYIEILIDDDGIGRTQARELKNNSDGHRSMGLKLNEERLKLLNKIHEWDIQYKIVDKFDTNNQPAGTRIILIIPK</sequence>
<gene>
    <name evidence="5" type="ORF">ACFSR2_08165</name>
</gene>
<evidence type="ECO:0000259" key="3">
    <source>
        <dbReference type="Pfam" id="PF07695"/>
    </source>
</evidence>
<feature type="domain" description="7TM-DISM receptor extracellular" evidence="3">
    <location>
        <begin position="196"/>
        <end position="407"/>
    </location>
</feature>
<evidence type="ECO:0000259" key="4">
    <source>
        <dbReference type="Pfam" id="PF07696"/>
    </source>
</evidence>
<feature type="transmembrane region" description="Helical" evidence="1">
    <location>
        <begin position="320"/>
        <end position="341"/>
    </location>
</feature>